<evidence type="ECO:0000313" key="1">
    <source>
        <dbReference type="EMBL" id="GAH16491.1"/>
    </source>
</evidence>
<accession>X1D6Z0</accession>
<dbReference type="AlphaFoldDB" id="X1D6Z0"/>
<proteinExistence type="predicted"/>
<name>X1D6Z0_9ZZZZ</name>
<organism evidence="1">
    <name type="scientific">marine sediment metagenome</name>
    <dbReference type="NCBI Taxonomy" id="412755"/>
    <lineage>
        <taxon>unclassified sequences</taxon>
        <taxon>metagenomes</taxon>
        <taxon>ecological metagenomes</taxon>
    </lineage>
</organism>
<comment type="caution">
    <text evidence="1">The sequence shown here is derived from an EMBL/GenBank/DDBJ whole genome shotgun (WGS) entry which is preliminary data.</text>
</comment>
<protein>
    <submittedName>
        <fullName evidence="1">Uncharacterized protein</fullName>
    </submittedName>
</protein>
<gene>
    <name evidence="1" type="ORF">S01H4_54940</name>
</gene>
<reference evidence="1" key="1">
    <citation type="journal article" date="2014" name="Front. Microbiol.">
        <title>High frequency of phylogenetically diverse reductive dehalogenase-homologous genes in deep subseafloor sedimentary metagenomes.</title>
        <authorList>
            <person name="Kawai M."/>
            <person name="Futagami T."/>
            <person name="Toyoda A."/>
            <person name="Takaki Y."/>
            <person name="Nishi S."/>
            <person name="Hori S."/>
            <person name="Arai W."/>
            <person name="Tsubouchi T."/>
            <person name="Morono Y."/>
            <person name="Uchiyama I."/>
            <person name="Ito T."/>
            <person name="Fujiyama A."/>
            <person name="Inagaki F."/>
            <person name="Takami H."/>
        </authorList>
    </citation>
    <scope>NUCLEOTIDE SEQUENCE</scope>
    <source>
        <strain evidence="1">Expedition CK06-06</strain>
    </source>
</reference>
<dbReference type="EMBL" id="BART01031660">
    <property type="protein sequence ID" value="GAH16491.1"/>
    <property type="molecule type" value="Genomic_DNA"/>
</dbReference>
<sequence length="194" mass="20682">RSIQKSGFKIGVTTIGLAASKLIEMMEKDDTDPDIASSIATFKSILDVNWSFDDKVLAFKKESGAVATTEPIAGAPTKKTIPEPEPEPTIHAEIIPEEPVSAPAPPPSPPKALITMADQKAAYLLLAISNNSDIFYTEKFEKGGNTGLKIEVPGVMVIEAIMKGNQLSISPGDFGGSHEALKIKADFTSMVKKI</sequence>
<feature type="non-terminal residue" evidence="1">
    <location>
        <position position="1"/>
    </location>
</feature>